<proteinExistence type="predicted"/>
<dbReference type="STRING" id="660470.Theba_1390"/>
<protein>
    <recommendedName>
        <fullName evidence="3">YD repeat-containing protein</fullName>
    </recommendedName>
</protein>
<dbReference type="Proteomes" id="UP000002881">
    <property type="component" value="Chromosome"/>
</dbReference>
<name>I2F575_9BACT</name>
<reference evidence="1 2" key="1">
    <citation type="journal article" date="2012" name="Genome Biol. Evol.">
        <title>Genome Sequence of the Mesophilic Thermotogales Bacterium Mesotoga prima MesG1.Ag.4.2 Reveals the Largest Thermotogales Genome To Date.</title>
        <authorList>
            <person name="Zhaxybayeva O."/>
            <person name="Swithers K.S."/>
            <person name="Foght J."/>
            <person name="Green A.G."/>
            <person name="Bruce D."/>
            <person name="Detter C."/>
            <person name="Han S."/>
            <person name="Teshima H."/>
            <person name="Han J."/>
            <person name="Woyke T."/>
            <person name="Pitluck S."/>
            <person name="Nolan M."/>
            <person name="Ivanova N."/>
            <person name="Pati A."/>
            <person name="Land M.L."/>
            <person name="Dlutek M."/>
            <person name="Doolittle W.F."/>
            <person name="Noll K.M."/>
            <person name="Nesbo C.L."/>
        </authorList>
    </citation>
    <scope>NUCLEOTIDE SEQUENCE [LARGE SCALE GENOMIC DNA]</scope>
    <source>
        <strain evidence="2">mesG1.Ag.4.2</strain>
    </source>
</reference>
<sequence precursor="true">MRKVFVIALSFFVLLSSLFAVFMEEDLSALQFGFSGKVHTVQIEIAKLGAELLISDPETLTFNEKGFLISRETEEVKIEYFYDDSGRLRRKDFINRDGTVFQRVEVLYEDDHYDAVAFDDSGIELERTRYWINSEERTLIFSVETETGVSTNTLFFDENGRKSERYSLIRENVSELDMEVNIVVESTFTYDSNGHLVGEKTVVRVRREGREQASEFRSRIDILLTDEQGNPVRELRRIEFLDSSSAPEEFIYSRVYTYY</sequence>
<evidence type="ECO:0008006" key="3">
    <source>
        <dbReference type="Google" id="ProtNLM"/>
    </source>
</evidence>
<dbReference type="KEGG" id="mpg:Theba_1390"/>
<keyword evidence="2" id="KW-1185">Reference proteome</keyword>
<dbReference type="EMBL" id="CP003532">
    <property type="protein sequence ID" value="AFK07078.1"/>
    <property type="molecule type" value="Genomic_DNA"/>
</dbReference>
<gene>
    <name evidence="1" type="ORF">Theba_1390</name>
</gene>
<accession>I2F575</accession>
<dbReference type="RefSeq" id="WP_006486818.1">
    <property type="nucleotide sequence ID" value="NC_017934.1"/>
</dbReference>
<evidence type="ECO:0000313" key="2">
    <source>
        <dbReference type="Proteomes" id="UP000002881"/>
    </source>
</evidence>
<dbReference type="GeneID" id="87107193"/>
<dbReference type="HOGENOM" id="CLU_1072854_0_0_0"/>
<evidence type="ECO:0000313" key="1">
    <source>
        <dbReference type="EMBL" id="AFK07078.1"/>
    </source>
</evidence>
<dbReference type="AlphaFoldDB" id="I2F575"/>
<organism evidence="1 2">
    <name type="scientific">Mesotoga prima MesG1.Ag.4.2</name>
    <dbReference type="NCBI Taxonomy" id="660470"/>
    <lineage>
        <taxon>Bacteria</taxon>
        <taxon>Thermotogati</taxon>
        <taxon>Thermotogota</taxon>
        <taxon>Thermotogae</taxon>
        <taxon>Kosmotogales</taxon>
        <taxon>Kosmotogaceae</taxon>
        <taxon>Mesotoga</taxon>
    </lineage>
</organism>